<evidence type="ECO:0000256" key="2">
    <source>
        <dbReference type="ARBA" id="ARBA00022898"/>
    </source>
</evidence>
<evidence type="ECO:0000259" key="3">
    <source>
        <dbReference type="Pfam" id="PF00291"/>
    </source>
</evidence>
<dbReference type="Pfam" id="PF00291">
    <property type="entry name" value="PALP"/>
    <property type="match status" value="1"/>
</dbReference>
<evidence type="ECO:0000313" key="5">
    <source>
        <dbReference type="Proteomes" id="UP000294200"/>
    </source>
</evidence>
<dbReference type="SUPFAM" id="SSF53686">
    <property type="entry name" value="Tryptophan synthase beta subunit-like PLP-dependent enzymes"/>
    <property type="match status" value="1"/>
</dbReference>
<dbReference type="Proteomes" id="UP000294200">
    <property type="component" value="Unassembled WGS sequence"/>
</dbReference>
<evidence type="ECO:0000313" key="4">
    <source>
        <dbReference type="EMBL" id="TCG04155.1"/>
    </source>
</evidence>
<dbReference type="PANTHER" id="PTHR10314">
    <property type="entry name" value="CYSTATHIONINE BETA-SYNTHASE"/>
    <property type="match status" value="1"/>
</dbReference>
<reference evidence="4 5" key="1">
    <citation type="submission" date="2017-02" db="EMBL/GenBank/DDBJ databases">
        <title>Paraburkholderia sophoroidis sp. nov. and Paraburkholderia steynii sp. nov. rhizobial symbionts of the fynbos legume Hypocalyptus sophoroides.</title>
        <authorList>
            <person name="Steenkamp E.T."/>
            <person name="Beukes C.W."/>
            <person name="Van Zyl E."/>
            <person name="Avontuur J."/>
            <person name="Chan W.Y."/>
            <person name="Hassen A."/>
            <person name="Palmer M."/>
            <person name="Mthombeni L."/>
            <person name="Phalane F."/>
            <person name="Sereme K."/>
            <person name="Venter S.N."/>
        </authorList>
    </citation>
    <scope>NUCLEOTIDE SEQUENCE [LARGE SCALE GENOMIC DNA]</scope>
    <source>
        <strain evidence="4 5">HC1.1ba</strain>
    </source>
</reference>
<protein>
    <submittedName>
        <fullName evidence="4">Pyridoxal-5'-phosphate-dependent protein subunit beta</fullName>
    </submittedName>
</protein>
<gene>
    <name evidence="4" type="ORF">BZM27_42915</name>
</gene>
<name>A0A4R0X6Q3_9BURK</name>
<feature type="domain" description="Tryptophan synthase beta chain-like PALP" evidence="3">
    <location>
        <begin position="70"/>
        <end position="370"/>
    </location>
</feature>
<dbReference type="InterPro" id="IPR036052">
    <property type="entry name" value="TrpB-like_PALP_sf"/>
</dbReference>
<keyword evidence="2" id="KW-0663">Pyridoxal phosphate</keyword>
<organism evidence="4 5">
    <name type="scientific">Paraburkholderia steynii</name>
    <dbReference type="NCBI Taxonomy" id="1245441"/>
    <lineage>
        <taxon>Bacteria</taxon>
        <taxon>Pseudomonadati</taxon>
        <taxon>Pseudomonadota</taxon>
        <taxon>Betaproteobacteria</taxon>
        <taxon>Burkholderiales</taxon>
        <taxon>Burkholderiaceae</taxon>
        <taxon>Paraburkholderia</taxon>
    </lineage>
</organism>
<comment type="caution">
    <text evidence="4">The sequence shown here is derived from an EMBL/GenBank/DDBJ whole genome shotgun (WGS) entry which is preliminary data.</text>
</comment>
<accession>A0A4R0X6Q3</accession>
<dbReference type="InterPro" id="IPR001926">
    <property type="entry name" value="TrpB-like_PALP"/>
</dbReference>
<dbReference type="EMBL" id="MWML01000283">
    <property type="protein sequence ID" value="TCG04155.1"/>
    <property type="molecule type" value="Genomic_DNA"/>
</dbReference>
<dbReference type="InterPro" id="IPR050214">
    <property type="entry name" value="Cys_Synth/Cystath_Beta-Synth"/>
</dbReference>
<sequence length="398" mass="42652">MPSIVNPNIRSMQCIRCNASHPVHDYFEGCPCCLARGDPASVAPRYTAFPPELTFETLGHWLCYPDVSGLGEGKTPLSTLPRVAAELGIRELHSKNEFTNPTGSHKDRMAALLVQRAQDIGVKTIAVASSGNAGASVAAYAARAGLGCVVITTPDISPNWRNAIEMYGAEIIATENADDRWMLVAQHVQAGDWYPATNYTTPPVGSNPFGVDGYRAIAFELYLQLCDAPPTDIVVPTARGDLLWGIAKGYCDLRDAGLLPSIPKIHAVEPYPRIEHALQGRGMVIRSYSGDTAMGSIGGNTVTHQTLTALQQCGSSAVSVNDNDAFTDQRVLGREGLYLELASIAPLCGLRELVKSGKVGADSRVVLISTSHGYKETAKFTTPLIRNVAWAAEQTGTR</sequence>
<dbReference type="Gene3D" id="3.40.50.1100">
    <property type="match status" value="2"/>
</dbReference>
<dbReference type="AlphaFoldDB" id="A0A4R0X6Q3"/>
<evidence type="ECO:0000256" key="1">
    <source>
        <dbReference type="ARBA" id="ARBA00001933"/>
    </source>
</evidence>
<proteinExistence type="predicted"/>
<comment type="cofactor">
    <cofactor evidence="1">
        <name>pyridoxal 5'-phosphate</name>
        <dbReference type="ChEBI" id="CHEBI:597326"/>
    </cofactor>
</comment>
<keyword evidence="5" id="KW-1185">Reference proteome</keyword>
<dbReference type="GO" id="GO:1901605">
    <property type="term" value="P:alpha-amino acid metabolic process"/>
    <property type="evidence" value="ECO:0007669"/>
    <property type="project" value="UniProtKB-ARBA"/>
</dbReference>